<gene>
    <name evidence="1" type="ORF">SDC9_110337</name>
</gene>
<dbReference type="EMBL" id="VSSQ01019424">
    <property type="protein sequence ID" value="MPM63457.1"/>
    <property type="molecule type" value="Genomic_DNA"/>
</dbReference>
<organism evidence="1">
    <name type="scientific">bioreactor metagenome</name>
    <dbReference type="NCBI Taxonomy" id="1076179"/>
    <lineage>
        <taxon>unclassified sequences</taxon>
        <taxon>metagenomes</taxon>
        <taxon>ecological metagenomes</taxon>
    </lineage>
</organism>
<proteinExistence type="predicted"/>
<comment type="caution">
    <text evidence="1">The sequence shown here is derived from an EMBL/GenBank/DDBJ whole genome shotgun (WGS) entry which is preliminary data.</text>
</comment>
<evidence type="ECO:0000313" key="1">
    <source>
        <dbReference type="EMBL" id="MPM63457.1"/>
    </source>
</evidence>
<sequence>MIIAAREQVRFALPDPLFPFVALTLRAVPVSAGVVADGEVSAAVARIDMSAQS</sequence>
<dbReference type="AlphaFoldDB" id="A0A645BDP7"/>
<name>A0A645BDP7_9ZZZZ</name>
<accession>A0A645BDP7</accession>
<reference evidence="1" key="1">
    <citation type="submission" date="2019-08" db="EMBL/GenBank/DDBJ databases">
        <authorList>
            <person name="Kucharzyk K."/>
            <person name="Murdoch R.W."/>
            <person name="Higgins S."/>
            <person name="Loffler F."/>
        </authorList>
    </citation>
    <scope>NUCLEOTIDE SEQUENCE</scope>
</reference>
<protein>
    <submittedName>
        <fullName evidence="1">Uncharacterized protein</fullName>
    </submittedName>
</protein>